<evidence type="ECO:0000313" key="2">
    <source>
        <dbReference type="EMBL" id="KAG9492635.1"/>
    </source>
</evidence>
<proteinExistence type="predicted"/>
<comment type="caution">
    <text evidence="2">The sequence shown here is derived from an EMBL/GenBank/DDBJ whole genome shotgun (WGS) entry which is preliminary data.</text>
</comment>
<dbReference type="EMBL" id="WNTK01000001">
    <property type="protein sequence ID" value="KAG9492635.1"/>
    <property type="molecule type" value="Genomic_DNA"/>
</dbReference>
<organism evidence="2 3">
    <name type="scientific">Eleutherodactylus coqui</name>
    <name type="common">Puerto Rican coqui</name>
    <dbReference type="NCBI Taxonomy" id="57060"/>
    <lineage>
        <taxon>Eukaryota</taxon>
        <taxon>Metazoa</taxon>
        <taxon>Chordata</taxon>
        <taxon>Craniata</taxon>
        <taxon>Vertebrata</taxon>
        <taxon>Euteleostomi</taxon>
        <taxon>Amphibia</taxon>
        <taxon>Batrachia</taxon>
        <taxon>Anura</taxon>
        <taxon>Neobatrachia</taxon>
        <taxon>Hyloidea</taxon>
        <taxon>Eleutherodactylidae</taxon>
        <taxon>Eleutherodactylinae</taxon>
        <taxon>Eleutherodactylus</taxon>
        <taxon>Eleutherodactylus</taxon>
    </lineage>
</organism>
<dbReference type="AlphaFoldDB" id="A0A8J6KIA9"/>
<reference evidence="2" key="1">
    <citation type="thesis" date="2020" institute="ProQuest LLC" country="789 East Eisenhower Parkway, Ann Arbor, MI, USA">
        <title>Comparative Genomics and Chromosome Evolution.</title>
        <authorList>
            <person name="Mudd A.B."/>
        </authorList>
    </citation>
    <scope>NUCLEOTIDE SEQUENCE</scope>
    <source>
        <strain evidence="2">HN-11 Male</strain>
        <tissue evidence="2">Kidney and liver</tissue>
    </source>
</reference>
<gene>
    <name evidence="2" type="ORF">GDO78_000898</name>
</gene>
<evidence type="ECO:0000256" key="1">
    <source>
        <dbReference type="SAM" id="MobiDB-lite"/>
    </source>
</evidence>
<dbReference type="Proteomes" id="UP000770717">
    <property type="component" value="Unassembled WGS sequence"/>
</dbReference>
<sequence>MSPCCRKDEGRSMDGGFVLCFGGQLAAASISAPVCSLKVAAPRTPSGHVSPPQKRIVLRSGGALRLLLCFSTVRPPGSPTSRAVPATTQRSALP</sequence>
<feature type="region of interest" description="Disordered" evidence="1">
    <location>
        <begin position="75"/>
        <end position="94"/>
    </location>
</feature>
<protein>
    <submittedName>
        <fullName evidence="2">Uncharacterized protein</fullName>
    </submittedName>
</protein>
<keyword evidence="3" id="KW-1185">Reference proteome</keyword>
<accession>A0A8J6KIA9</accession>
<evidence type="ECO:0000313" key="3">
    <source>
        <dbReference type="Proteomes" id="UP000770717"/>
    </source>
</evidence>
<name>A0A8J6KIA9_ELECQ</name>